<dbReference type="AlphaFoldDB" id="A0A813ULQ2"/>
<keyword evidence="1" id="KW-0472">Membrane</keyword>
<evidence type="ECO:0000256" key="1">
    <source>
        <dbReference type="SAM" id="Phobius"/>
    </source>
</evidence>
<keyword evidence="1" id="KW-1133">Transmembrane helix</keyword>
<reference evidence="2" key="1">
    <citation type="submission" date="2021-02" db="EMBL/GenBank/DDBJ databases">
        <authorList>
            <person name="Nowell W R."/>
        </authorList>
    </citation>
    <scope>NUCLEOTIDE SEQUENCE</scope>
</reference>
<dbReference type="EMBL" id="CAJNOM010000022">
    <property type="protein sequence ID" value="CAF0827755.1"/>
    <property type="molecule type" value="Genomic_DNA"/>
</dbReference>
<keyword evidence="1" id="KW-0812">Transmembrane</keyword>
<gene>
    <name evidence="2" type="ORF">QVE165_LOCUS5614</name>
</gene>
<dbReference type="SUPFAM" id="SSF81321">
    <property type="entry name" value="Family A G protein-coupled receptor-like"/>
    <property type="match status" value="1"/>
</dbReference>
<name>A0A813ULQ2_9BILA</name>
<organism evidence="2 3">
    <name type="scientific">Adineta steineri</name>
    <dbReference type="NCBI Taxonomy" id="433720"/>
    <lineage>
        <taxon>Eukaryota</taxon>
        <taxon>Metazoa</taxon>
        <taxon>Spiralia</taxon>
        <taxon>Gnathifera</taxon>
        <taxon>Rotifera</taxon>
        <taxon>Eurotatoria</taxon>
        <taxon>Bdelloidea</taxon>
        <taxon>Adinetida</taxon>
        <taxon>Adinetidae</taxon>
        <taxon>Adineta</taxon>
    </lineage>
</organism>
<accession>A0A813ULQ2</accession>
<dbReference type="OrthoDB" id="10009680at2759"/>
<sequence>MICIQLCFFVQSTALYTYDIIIHQILPNLLIVIFSIALLLRVCRQKYRVGQSLQWRKHWKMTIQLLFVAFIYLIFSFPITLMNFLHLCGVSRQSTSTLLEYLLVLNYCMILLCPFACASALPQLKNKIKNILQIRQQARVVAPMTLHIRNTILNQTFA</sequence>
<feature type="transmembrane region" description="Helical" evidence="1">
    <location>
        <begin position="20"/>
        <end position="40"/>
    </location>
</feature>
<dbReference type="Gene3D" id="1.20.1070.10">
    <property type="entry name" value="Rhodopsin 7-helix transmembrane proteins"/>
    <property type="match status" value="1"/>
</dbReference>
<feature type="transmembrane region" description="Helical" evidence="1">
    <location>
        <begin position="61"/>
        <end position="81"/>
    </location>
</feature>
<protein>
    <recommendedName>
        <fullName evidence="4">G-protein coupled receptors family 1 profile domain-containing protein</fullName>
    </recommendedName>
</protein>
<evidence type="ECO:0000313" key="3">
    <source>
        <dbReference type="Proteomes" id="UP000663832"/>
    </source>
</evidence>
<evidence type="ECO:0000313" key="2">
    <source>
        <dbReference type="EMBL" id="CAF0827755.1"/>
    </source>
</evidence>
<evidence type="ECO:0008006" key="4">
    <source>
        <dbReference type="Google" id="ProtNLM"/>
    </source>
</evidence>
<dbReference type="Proteomes" id="UP000663832">
    <property type="component" value="Unassembled WGS sequence"/>
</dbReference>
<proteinExistence type="predicted"/>
<feature type="transmembrane region" description="Helical" evidence="1">
    <location>
        <begin position="101"/>
        <end position="121"/>
    </location>
</feature>
<keyword evidence="3" id="KW-1185">Reference proteome</keyword>
<comment type="caution">
    <text evidence="2">The sequence shown here is derived from an EMBL/GenBank/DDBJ whole genome shotgun (WGS) entry which is preliminary data.</text>
</comment>